<evidence type="ECO:0000256" key="9">
    <source>
        <dbReference type="NCBIfam" id="TIGR01508"/>
    </source>
</evidence>
<evidence type="ECO:0000256" key="6">
    <source>
        <dbReference type="ARBA" id="ARBA00023002"/>
    </source>
</evidence>
<dbReference type="InterPro" id="IPR011549">
    <property type="entry name" value="RibD_C"/>
</dbReference>
<dbReference type="InterPro" id="IPR006401">
    <property type="entry name" value="Rib_reduct_arc"/>
</dbReference>
<dbReference type="RefSeq" id="WP_197706636.1">
    <property type="nucleotide sequence ID" value="NZ_LT981265.1"/>
</dbReference>
<keyword evidence="5" id="KW-0521">NADP</keyword>
<dbReference type="InterPro" id="IPR024072">
    <property type="entry name" value="DHFR-like_dom_sf"/>
</dbReference>
<keyword evidence="4" id="KW-0686">Riboflavin biosynthesis</keyword>
<evidence type="ECO:0000256" key="8">
    <source>
        <dbReference type="ARBA" id="ARBA00049020"/>
    </source>
</evidence>
<dbReference type="GO" id="GO:0008703">
    <property type="term" value="F:5-amino-6-(5-phosphoribosylamino)uracil reductase activity"/>
    <property type="evidence" value="ECO:0007669"/>
    <property type="project" value="InterPro"/>
</dbReference>
<comment type="subunit">
    <text evidence="3">Homodimer.</text>
</comment>
<dbReference type="Pfam" id="PF01872">
    <property type="entry name" value="RibD_C"/>
    <property type="match status" value="1"/>
</dbReference>
<dbReference type="GeneID" id="41594154"/>
<dbReference type="PANTHER" id="PTHR38011:SF7">
    <property type="entry name" value="2,5-DIAMINO-6-RIBOSYLAMINO-4(3H)-PYRIMIDINONE 5'-PHOSPHATE REDUCTASE"/>
    <property type="match status" value="1"/>
</dbReference>
<feature type="domain" description="Bacterial bifunctional deaminase-reductase C-terminal" evidence="10">
    <location>
        <begin position="8"/>
        <end position="197"/>
    </location>
</feature>
<evidence type="ECO:0000256" key="3">
    <source>
        <dbReference type="ARBA" id="ARBA00011738"/>
    </source>
</evidence>
<comment type="pathway">
    <text evidence="1">Cofactor biosynthesis; riboflavin biosynthesis.</text>
</comment>
<keyword evidence="6 11" id="KW-0560">Oxidoreductase</keyword>
<comment type="catalytic activity">
    <reaction evidence="7">
        <text>2,5-diamino-6-(1-D-ribitylamino)pyrimidin-4(3H)-one 5'-phosphate + NAD(+) = 2,5-diamino-6-(1-D-ribosylamino)pyrimidin-4(3H)-one 5'-phosphate + NADH + H(+)</text>
        <dbReference type="Rhea" id="RHEA:27274"/>
        <dbReference type="ChEBI" id="CHEBI:15378"/>
        <dbReference type="ChEBI" id="CHEBI:57540"/>
        <dbReference type="ChEBI" id="CHEBI:57945"/>
        <dbReference type="ChEBI" id="CHEBI:58890"/>
        <dbReference type="ChEBI" id="CHEBI:59545"/>
        <dbReference type="EC" id="1.1.1.302"/>
    </reaction>
</comment>
<gene>
    <name evidence="11" type="ORF">NCAV_0047</name>
</gene>
<dbReference type="SUPFAM" id="SSF53597">
    <property type="entry name" value="Dihydrofolate reductase-like"/>
    <property type="match status" value="1"/>
</dbReference>
<dbReference type="InterPro" id="IPR050765">
    <property type="entry name" value="Riboflavin_Biosynth_HTPR"/>
</dbReference>
<dbReference type="InterPro" id="IPR002734">
    <property type="entry name" value="RibDG_C"/>
</dbReference>
<dbReference type="UniPathway" id="UPA00275"/>
<dbReference type="KEGG" id="ncv:NCAV_0047"/>
<name>A0A2K5ANN0_9ARCH</name>
<organism evidence="11 12">
    <name type="scientific">Candidatus Nitrosocaldus cavascurensis</name>
    <dbReference type="NCBI Taxonomy" id="2058097"/>
    <lineage>
        <taxon>Archaea</taxon>
        <taxon>Nitrososphaerota</taxon>
        <taxon>Nitrososphaeria</taxon>
        <taxon>Candidatus Nitrosocaldales</taxon>
        <taxon>Candidatus Nitrosocaldaceae</taxon>
        <taxon>Candidatus Nitrosocaldus</taxon>
    </lineage>
</organism>
<proteinExistence type="inferred from homology"/>
<evidence type="ECO:0000259" key="10">
    <source>
        <dbReference type="Pfam" id="PF01872"/>
    </source>
</evidence>
<accession>A0A2K5ANN0</accession>
<evidence type="ECO:0000313" key="11">
    <source>
        <dbReference type="EMBL" id="SPC33247.1"/>
    </source>
</evidence>
<dbReference type="NCBIfam" id="TIGR01508">
    <property type="entry name" value="rib_reduct_arch"/>
    <property type="match status" value="1"/>
</dbReference>
<evidence type="ECO:0000256" key="4">
    <source>
        <dbReference type="ARBA" id="ARBA00022619"/>
    </source>
</evidence>
<evidence type="ECO:0000313" key="12">
    <source>
        <dbReference type="Proteomes" id="UP000236248"/>
    </source>
</evidence>
<sequence length="229" mass="25224">MKAHMDRPYVIINAAMSVDGKISSVGNDSRLSSKHDLVRVHRLRSMVDAVMVGINTVLIDNPMLNVRYVEGREGSNPSRVVVDSHARISPTSKIMSTCKSIPTIIAVSEHADQARVERLRGMGATVIVVGRDRVDLRMLLKWLRGMGIGKVLVEGGGELNWSLLKEGLVDELMVTVVPVVLGGRDAKTLVEGEGFLRVEEGRRLMLIDVNRMHGNGEVILHYKVLNSNI</sequence>
<dbReference type="NCBIfam" id="TIGR00227">
    <property type="entry name" value="ribD_Cterm"/>
    <property type="match status" value="1"/>
</dbReference>
<evidence type="ECO:0000256" key="1">
    <source>
        <dbReference type="ARBA" id="ARBA00005104"/>
    </source>
</evidence>
<keyword evidence="12" id="KW-1185">Reference proteome</keyword>
<protein>
    <recommendedName>
        <fullName evidence="9">2,5-diamino-6-(ribosylamino)-4(3H)-pyrimidinone 5'-phosphate reductase</fullName>
        <ecNumber evidence="9">1.1.1.302</ecNumber>
    </recommendedName>
</protein>
<dbReference type="EC" id="1.1.1.302" evidence="9"/>
<dbReference type="GO" id="GO:0009231">
    <property type="term" value="P:riboflavin biosynthetic process"/>
    <property type="evidence" value="ECO:0007669"/>
    <property type="project" value="UniProtKB-UniPathway"/>
</dbReference>
<evidence type="ECO:0000256" key="2">
    <source>
        <dbReference type="ARBA" id="ARBA00009723"/>
    </source>
</evidence>
<evidence type="ECO:0000256" key="7">
    <source>
        <dbReference type="ARBA" id="ARBA00047550"/>
    </source>
</evidence>
<dbReference type="GO" id="GO:0050661">
    <property type="term" value="F:NADP binding"/>
    <property type="evidence" value="ECO:0007669"/>
    <property type="project" value="InterPro"/>
</dbReference>
<comment type="similarity">
    <text evidence="2">Belongs to the HTP reductase family.</text>
</comment>
<dbReference type="Proteomes" id="UP000236248">
    <property type="component" value="Chromosome NCAV"/>
</dbReference>
<dbReference type="Gene3D" id="3.40.430.10">
    <property type="entry name" value="Dihydrofolate Reductase, subunit A"/>
    <property type="match status" value="1"/>
</dbReference>
<dbReference type="EMBL" id="LT981265">
    <property type="protein sequence ID" value="SPC33247.1"/>
    <property type="molecule type" value="Genomic_DNA"/>
</dbReference>
<dbReference type="AlphaFoldDB" id="A0A2K5ANN0"/>
<dbReference type="PANTHER" id="PTHR38011">
    <property type="entry name" value="DIHYDROFOLATE REDUCTASE FAMILY PROTEIN (AFU_ORTHOLOGUE AFUA_8G06820)"/>
    <property type="match status" value="1"/>
</dbReference>
<reference evidence="12" key="1">
    <citation type="submission" date="2018-01" db="EMBL/GenBank/DDBJ databases">
        <authorList>
            <person name="Kerou L M."/>
        </authorList>
    </citation>
    <scope>NUCLEOTIDE SEQUENCE [LARGE SCALE GENOMIC DNA]</scope>
    <source>
        <strain evidence="12">SCU2</strain>
    </source>
</reference>
<comment type="catalytic activity">
    <reaction evidence="8">
        <text>2,5-diamino-6-(1-D-ribitylamino)pyrimidin-4(3H)-one 5'-phosphate + NADP(+) = 2,5-diamino-6-(1-D-ribosylamino)pyrimidin-4(3H)-one 5'-phosphate + NADPH + H(+)</text>
        <dbReference type="Rhea" id="RHEA:27278"/>
        <dbReference type="ChEBI" id="CHEBI:15378"/>
        <dbReference type="ChEBI" id="CHEBI:57783"/>
        <dbReference type="ChEBI" id="CHEBI:58349"/>
        <dbReference type="ChEBI" id="CHEBI:58890"/>
        <dbReference type="ChEBI" id="CHEBI:59545"/>
        <dbReference type="EC" id="1.1.1.302"/>
    </reaction>
</comment>
<evidence type="ECO:0000256" key="5">
    <source>
        <dbReference type="ARBA" id="ARBA00022857"/>
    </source>
</evidence>